<evidence type="ECO:0000313" key="1">
    <source>
        <dbReference type="EMBL" id="PON81648.1"/>
    </source>
</evidence>
<reference evidence="2" key="1">
    <citation type="submission" date="2016-06" db="EMBL/GenBank/DDBJ databases">
        <title>Parallel loss of symbiosis genes in relatives of nitrogen-fixing non-legume Parasponia.</title>
        <authorList>
            <person name="Van Velzen R."/>
            <person name="Holmer R."/>
            <person name="Bu F."/>
            <person name="Rutten L."/>
            <person name="Van Zeijl A."/>
            <person name="Liu W."/>
            <person name="Santuari L."/>
            <person name="Cao Q."/>
            <person name="Sharma T."/>
            <person name="Shen D."/>
            <person name="Roswanjaya Y."/>
            <person name="Wardhani T."/>
            <person name="Kalhor M.S."/>
            <person name="Jansen J."/>
            <person name="Van den Hoogen J."/>
            <person name="Gungor B."/>
            <person name="Hartog M."/>
            <person name="Hontelez J."/>
            <person name="Verver J."/>
            <person name="Yang W.-C."/>
            <person name="Schijlen E."/>
            <person name="Repin R."/>
            <person name="Schilthuizen M."/>
            <person name="Schranz E."/>
            <person name="Heidstra R."/>
            <person name="Miyata K."/>
            <person name="Fedorova E."/>
            <person name="Kohlen W."/>
            <person name="Bisseling T."/>
            <person name="Smit S."/>
            <person name="Geurts R."/>
        </authorList>
    </citation>
    <scope>NUCLEOTIDE SEQUENCE [LARGE SCALE GENOMIC DNA]</scope>
    <source>
        <strain evidence="2">cv. RG33-2</strain>
    </source>
</reference>
<proteinExistence type="predicted"/>
<dbReference type="EMBL" id="JXTC01000211">
    <property type="protein sequence ID" value="PON81648.1"/>
    <property type="molecule type" value="Genomic_DNA"/>
</dbReference>
<name>A0A2P5E7Y9_TREOI</name>
<dbReference type="AlphaFoldDB" id="A0A2P5E7Y9"/>
<sequence length="26" mass="3147">MDCDLGLTDVNLCWYIRQIERIFVDD</sequence>
<dbReference type="InParanoid" id="A0A2P5E7Y9"/>
<keyword evidence="2" id="KW-1185">Reference proteome</keyword>
<dbReference type="Proteomes" id="UP000237000">
    <property type="component" value="Unassembled WGS sequence"/>
</dbReference>
<comment type="caution">
    <text evidence="1">The sequence shown here is derived from an EMBL/GenBank/DDBJ whole genome shotgun (WGS) entry which is preliminary data.</text>
</comment>
<protein>
    <submittedName>
        <fullName evidence="1">Uncharacterized protein</fullName>
    </submittedName>
</protein>
<organism evidence="1 2">
    <name type="scientific">Trema orientale</name>
    <name type="common">Charcoal tree</name>
    <name type="synonym">Celtis orientalis</name>
    <dbReference type="NCBI Taxonomy" id="63057"/>
    <lineage>
        <taxon>Eukaryota</taxon>
        <taxon>Viridiplantae</taxon>
        <taxon>Streptophyta</taxon>
        <taxon>Embryophyta</taxon>
        <taxon>Tracheophyta</taxon>
        <taxon>Spermatophyta</taxon>
        <taxon>Magnoliopsida</taxon>
        <taxon>eudicotyledons</taxon>
        <taxon>Gunneridae</taxon>
        <taxon>Pentapetalae</taxon>
        <taxon>rosids</taxon>
        <taxon>fabids</taxon>
        <taxon>Rosales</taxon>
        <taxon>Cannabaceae</taxon>
        <taxon>Trema</taxon>
    </lineage>
</organism>
<gene>
    <name evidence="1" type="ORF">TorRG33x02_225410</name>
</gene>
<evidence type="ECO:0000313" key="2">
    <source>
        <dbReference type="Proteomes" id="UP000237000"/>
    </source>
</evidence>
<accession>A0A2P5E7Y9</accession>